<dbReference type="Pfam" id="PF02493">
    <property type="entry name" value="MORN"/>
    <property type="match status" value="9"/>
</dbReference>
<evidence type="ECO:0000256" key="4">
    <source>
        <dbReference type="ARBA" id="ARBA00022737"/>
    </source>
</evidence>
<keyword evidence="5" id="KW-0282">Flagellum</keyword>
<proteinExistence type="predicted"/>
<evidence type="ECO:0000256" key="2">
    <source>
        <dbReference type="ARBA" id="ARBA00004430"/>
    </source>
</evidence>
<dbReference type="RefSeq" id="XP_065676031.1">
    <property type="nucleotide sequence ID" value="XM_065819959.1"/>
</dbReference>
<evidence type="ECO:0000256" key="5">
    <source>
        <dbReference type="ARBA" id="ARBA00022846"/>
    </source>
</evidence>
<dbReference type="GeneID" id="136092207"/>
<protein>
    <submittedName>
        <fullName evidence="10">Radial spoke head 10 homolog B-like</fullName>
    </submittedName>
</protein>
<dbReference type="PANTHER" id="PTHR46613:SF1">
    <property type="entry name" value="RADIAL SPOKE HEAD 10 HOMOLOG B-RELATED"/>
    <property type="match status" value="1"/>
</dbReference>
<evidence type="ECO:0000313" key="10">
    <source>
        <dbReference type="RefSeq" id="XP_065676031.1"/>
    </source>
</evidence>
<reference evidence="10" key="1">
    <citation type="submission" date="2025-08" db="UniProtKB">
        <authorList>
            <consortium name="RefSeq"/>
        </authorList>
    </citation>
    <scope>IDENTIFICATION</scope>
</reference>
<evidence type="ECO:0000313" key="9">
    <source>
        <dbReference type="Proteomes" id="UP001652625"/>
    </source>
</evidence>
<keyword evidence="7" id="KW-0206">Cytoskeleton</keyword>
<dbReference type="InterPro" id="IPR003409">
    <property type="entry name" value="MORN"/>
</dbReference>
<keyword evidence="6" id="KW-0969">Cilium</keyword>
<evidence type="ECO:0000256" key="8">
    <source>
        <dbReference type="ARBA" id="ARBA00023273"/>
    </source>
</evidence>
<organism evidence="9 10">
    <name type="scientific">Hydra vulgaris</name>
    <name type="common">Hydra</name>
    <name type="synonym">Hydra attenuata</name>
    <dbReference type="NCBI Taxonomy" id="6087"/>
    <lineage>
        <taxon>Eukaryota</taxon>
        <taxon>Metazoa</taxon>
        <taxon>Cnidaria</taxon>
        <taxon>Hydrozoa</taxon>
        <taxon>Hydroidolina</taxon>
        <taxon>Anthoathecata</taxon>
        <taxon>Aplanulata</taxon>
        <taxon>Hydridae</taxon>
        <taxon>Hydra</taxon>
    </lineage>
</organism>
<dbReference type="PANTHER" id="PTHR46613">
    <property type="entry name" value="RADIAL SPOKE HEAD 10 HOMOLOG B-RELATED"/>
    <property type="match status" value="1"/>
</dbReference>
<accession>A0ABM4DN87</accession>
<evidence type="ECO:0000256" key="3">
    <source>
        <dbReference type="ARBA" id="ARBA00022490"/>
    </source>
</evidence>
<gene>
    <name evidence="10" type="primary">LOC136092207</name>
</gene>
<evidence type="ECO:0000256" key="7">
    <source>
        <dbReference type="ARBA" id="ARBA00023212"/>
    </source>
</evidence>
<sequence>MDHKSSPSEVTSIPVSEKNVLNKNNLVENKDDMKCNKSDLFNCIIEQLEGDIRSTEECSFWLDGGLFYKGNVNNCKMHGFGVVIWPDKTEYRGELNENNIVGTGSYIWPDGSSYTGCLTNGIPQGSGVYKWGNKTYSGLWKEGKRHGKGILYYDDSGESYYDGDWYEDKQQGYGVRRYKNGNIYKGQFFEYQRHGKGTMNWFNIRQEYTGEWLNGLQNGNGTYTWYMNRSTNSQYPFHNHYVGKFLNGQKHGIGTFRYANGAFYEGEWKNDMKHGRGKFVFKNGCSFKGEFEENRIVEFPDLVLSGMTTPDITKCGITVISPSSPCGNNLNAESNTIFFEIDIREVLFELNFDCDDSFIESKKITDIMLRFFSQIKQIYRQYSRVGREPPFDNTLTNIQFCRFLKDYGLHTKGASVSEIAAYIDAEGHLNDPHKLILLKDFLNYIVKLSFFLYKEQFVSISCCFEELMSCLCKKAFAIAGYIFGNNSVALEALKYMNNCKEIFKYFSDRPYNSLTVHCLIMIFKELKLLNENLTCSKLVSIIRSEDEEDSVLNINREICFLEFFEVLVGCASIFQKNLLHGIEIYDSSLLKIDDDQYCQKDVMETCFTSLAKFFDDILFPAFSKRKMADEILKSDKYFQRVDINYNI</sequence>
<dbReference type="Proteomes" id="UP001652625">
    <property type="component" value="Chromosome 15"/>
</dbReference>
<dbReference type="SMART" id="SM00698">
    <property type="entry name" value="MORN"/>
    <property type="match status" value="9"/>
</dbReference>
<evidence type="ECO:0000256" key="6">
    <source>
        <dbReference type="ARBA" id="ARBA00023069"/>
    </source>
</evidence>
<dbReference type="Gene3D" id="2.20.110.10">
    <property type="entry name" value="Histone H3 K4-specific methyltransferase SET7/9 N-terminal domain"/>
    <property type="match status" value="3"/>
</dbReference>
<keyword evidence="8" id="KW-0966">Cell projection</keyword>
<comment type="subcellular location">
    <subcellularLocation>
        <location evidence="1">Cell projection</location>
        <location evidence="1">Cilium</location>
        <location evidence="1">Flagellum</location>
    </subcellularLocation>
    <subcellularLocation>
        <location evidence="2">Cytoplasm</location>
        <location evidence="2">Cytoskeleton</location>
        <location evidence="2">Cilium axoneme</location>
    </subcellularLocation>
</comment>
<keyword evidence="4" id="KW-0677">Repeat</keyword>
<keyword evidence="3" id="KW-0963">Cytoplasm</keyword>
<keyword evidence="9" id="KW-1185">Reference proteome</keyword>
<evidence type="ECO:0000256" key="1">
    <source>
        <dbReference type="ARBA" id="ARBA00004230"/>
    </source>
</evidence>
<name>A0ABM4DN87_HYDVU</name>
<dbReference type="SUPFAM" id="SSF82185">
    <property type="entry name" value="Histone H3 K4-specific methyltransferase SET7/9 N-terminal domain"/>
    <property type="match status" value="3"/>
</dbReference>